<evidence type="ECO:0000313" key="1">
    <source>
        <dbReference type="EMBL" id="VEI01980.1"/>
    </source>
</evidence>
<dbReference type="STRING" id="1122997.GCA_000425285_00613"/>
<proteinExistence type="predicted"/>
<name>A0A3S4UPD4_9ACTN</name>
<sequence>MRRPARRPRGGGQGEGFIWFAAQDWWYHNQAHSDFQLMRQVARSRPVLVVNSLGLRAPGPRTSTRPGRRILRKLRSMTRFLRRPVPDLPGFHVYTPVMLPAYGRSGAVYRFNAWLIRTQVRVAARLAGIRGVPAIGATIPTAWPVVAGMARSTLVFNRSDLQSAFPEADGQWVAGLERKFLTHSDHVLYVSHELMRRDSSLVGERAFFLDHGVDLDHFRADGPVHPQILEIPSPRIGFFGGIDDYVVDLDLIEQTARRIPDASMVLIGDATCSMDSLTRLPNVHWLGKRDYRDIPALGRGFDVAIMPWLDNEWIRFANPVKLKEYLALGLPVVTTEYPEVEGWRHLVRVADSPDGFIDEVRRALADPGDPEPRTQSVIPYSWAGRARALLDNAGLLDTAGHQDEGGR</sequence>
<reference evidence="1 2" key="1">
    <citation type="submission" date="2018-12" db="EMBL/GenBank/DDBJ databases">
        <authorList>
            <consortium name="Pathogen Informatics"/>
        </authorList>
    </citation>
    <scope>NUCLEOTIDE SEQUENCE [LARGE SCALE GENOMIC DNA]</scope>
    <source>
        <strain evidence="1 2">NCTC13652</strain>
    </source>
</reference>
<keyword evidence="2" id="KW-1185">Reference proteome</keyword>
<organism evidence="1 2">
    <name type="scientific">Acidipropionibacterium jensenii</name>
    <dbReference type="NCBI Taxonomy" id="1749"/>
    <lineage>
        <taxon>Bacteria</taxon>
        <taxon>Bacillati</taxon>
        <taxon>Actinomycetota</taxon>
        <taxon>Actinomycetes</taxon>
        <taxon>Propionibacteriales</taxon>
        <taxon>Propionibacteriaceae</taxon>
        <taxon>Acidipropionibacterium</taxon>
    </lineage>
</organism>
<dbReference type="RefSeq" id="WP_051238119.1">
    <property type="nucleotide sequence ID" value="NZ_LR134473.1"/>
</dbReference>
<evidence type="ECO:0000313" key="2">
    <source>
        <dbReference type="Proteomes" id="UP000277858"/>
    </source>
</evidence>
<protein>
    <recommendedName>
        <fullName evidence="3">Glycosyltransferase family 1 protein</fullName>
    </recommendedName>
</protein>
<gene>
    <name evidence="1" type="ORF">NCTC13652_00145</name>
</gene>
<accession>A0A3S4UPD4</accession>
<dbReference type="Pfam" id="PF13692">
    <property type="entry name" value="Glyco_trans_1_4"/>
    <property type="match status" value="1"/>
</dbReference>
<dbReference type="Proteomes" id="UP000277858">
    <property type="component" value="Chromosome"/>
</dbReference>
<dbReference type="SUPFAM" id="SSF53756">
    <property type="entry name" value="UDP-Glycosyltransferase/glycogen phosphorylase"/>
    <property type="match status" value="1"/>
</dbReference>
<dbReference type="OrthoDB" id="9771846at2"/>
<dbReference type="Gene3D" id="3.40.50.2000">
    <property type="entry name" value="Glycogen Phosphorylase B"/>
    <property type="match status" value="1"/>
</dbReference>
<dbReference type="AlphaFoldDB" id="A0A3S4UPD4"/>
<evidence type="ECO:0008006" key="3">
    <source>
        <dbReference type="Google" id="ProtNLM"/>
    </source>
</evidence>
<dbReference type="EMBL" id="LR134473">
    <property type="protein sequence ID" value="VEI01980.1"/>
    <property type="molecule type" value="Genomic_DNA"/>
</dbReference>